<keyword evidence="1" id="KW-0812">Transmembrane</keyword>
<comment type="caution">
    <text evidence="2">The sequence shown here is derived from an EMBL/GenBank/DDBJ whole genome shotgun (WGS) entry which is preliminary data.</text>
</comment>
<protein>
    <submittedName>
        <fullName evidence="2">DUF2812 domain-containing protein</fullName>
    </submittedName>
</protein>
<feature type="transmembrane region" description="Helical" evidence="1">
    <location>
        <begin position="150"/>
        <end position="168"/>
    </location>
</feature>
<proteinExistence type="predicted"/>
<sequence length="179" mass="20853">MSQKKTVLLSAFRHVIPADYEQWFENLAAQGWHPQHIGQWSSIVMRFTKGNPERYSYVVDLQAVPRKDYKPTYEEFGWEFVGQMASAYVWRKKYADKRPESFTDQEQLNERNKRFIWAISFSFIIFLLIALVLAVLLLVNLEFMNLSDDVQFAAGLLLSGGAAIYLGLTMRKIKKSMKE</sequence>
<evidence type="ECO:0000313" key="3">
    <source>
        <dbReference type="Proteomes" id="UP001597262"/>
    </source>
</evidence>
<evidence type="ECO:0000256" key="1">
    <source>
        <dbReference type="SAM" id="Phobius"/>
    </source>
</evidence>
<name>A0ABW3RZV0_9BACL</name>
<reference evidence="3" key="1">
    <citation type="journal article" date="2019" name="Int. J. Syst. Evol. Microbiol.">
        <title>The Global Catalogue of Microorganisms (GCM) 10K type strain sequencing project: providing services to taxonomists for standard genome sequencing and annotation.</title>
        <authorList>
            <consortium name="The Broad Institute Genomics Platform"/>
            <consortium name="The Broad Institute Genome Sequencing Center for Infectious Disease"/>
            <person name="Wu L."/>
            <person name="Ma J."/>
        </authorList>
    </citation>
    <scope>NUCLEOTIDE SEQUENCE [LARGE SCALE GENOMIC DNA]</scope>
    <source>
        <strain evidence="3">CCUG 59189</strain>
    </source>
</reference>
<evidence type="ECO:0000313" key="2">
    <source>
        <dbReference type="EMBL" id="MFD1178024.1"/>
    </source>
</evidence>
<keyword evidence="1" id="KW-1133">Transmembrane helix</keyword>
<keyword evidence="1" id="KW-0472">Membrane</keyword>
<keyword evidence="3" id="KW-1185">Reference proteome</keyword>
<dbReference type="EMBL" id="JBHTLM010000013">
    <property type="protein sequence ID" value="MFD1178024.1"/>
    <property type="molecule type" value="Genomic_DNA"/>
</dbReference>
<accession>A0ABW3RZV0</accession>
<dbReference type="Proteomes" id="UP001597262">
    <property type="component" value="Unassembled WGS sequence"/>
</dbReference>
<dbReference type="Pfam" id="PF11193">
    <property type="entry name" value="DUF2812"/>
    <property type="match status" value="1"/>
</dbReference>
<dbReference type="RefSeq" id="WP_379320469.1">
    <property type="nucleotide sequence ID" value="NZ_JBHTLM010000013.1"/>
</dbReference>
<organism evidence="2 3">
    <name type="scientific">Paenibacillus puldeungensis</name>
    <dbReference type="NCBI Taxonomy" id="696536"/>
    <lineage>
        <taxon>Bacteria</taxon>
        <taxon>Bacillati</taxon>
        <taxon>Bacillota</taxon>
        <taxon>Bacilli</taxon>
        <taxon>Bacillales</taxon>
        <taxon>Paenibacillaceae</taxon>
        <taxon>Paenibacillus</taxon>
    </lineage>
</organism>
<gene>
    <name evidence="2" type="ORF">ACFQ3W_17180</name>
</gene>
<dbReference type="InterPro" id="IPR021359">
    <property type="entry name" value="DUF2812"/>
</dbReference>
<feature type="transmembrane region" description="Helical" evidence="1">
    <location>
        <begin position="115"/>
        <end position="138"/>
    </location>
</feature>